<evidence type="ECO:0000256" key="1">
    <source>
        <dbReference type="SAM" id="MobiDB-lite"/>
    </source>
</evidence>
<protein>
    <submittedName>
        <fullName evidence="2">Uncharacterized protein</fullName>
    </submittedName>
</protein>
<comment type="caution">
    <text evidence="2">The sequence shown here is derived from an EMBL/GenBank/DDBJ whole genome shotgun (WGS) entry which is preliminary data.</text>
</comment>
<accession>A0AAW0J9K8</accession>
<dbReference type="AlphaFoldDB" id="A0AAW0J9K8"/>
<sequence>MKKAKENLEDSDCSDNELGDLDDDEVFLESINDEDFKIDEDGGAFMDESDNEIEEFDKVSSKASTKKSKRKNKDDIDFAGSFQGSKKSLDDSGLLVSAEEFGHLLDENMGSMFGDSGTNAMANKDNAGFKQLRREAECDIRPHKEVKSIIKKKKNFKKKMKTPQKSKRQRK</sequence>
<feature type="region of interest" description="Disordered" evidence="1">
    <location>
        <begin position="107"/>
        <end position="127"/>
    </location>
</feature>
<keyword evidence="3" id="KW-1185">Reference proteome</keyword>
<feature type="region of interest" description="Disordered" evidence="1">
    <location>
        <begin position="150"/>
        <end position="171"/>
    </location>
</feature>
<organism evidence="2 3">
    <name type="scientific">Myodes glareolus</name>
    <name type="common">Bank vole</name>
    <name type="synonym">Clethrionomys glareolus</name>
    <dbReference type="NCBI Taxonomy" id="447135"/>
    <lineage>
        <taxon>Eukaryota</taxon>
        <taxon>Metazoa</taxon>
        <taxon>Chordata</taxon>
        <taxon>Craniata</taxon>
        <taxon>Vertebrata</taxon>
        <taxon>Euteleostomi</taxon>
        <taxon>Mammalia</taxon>
        <taxon>Eutheria</taxon>
        <taxon>Euarchontoglires</taxon>
        <taxon>Glires</taxon>
        <taxon>Rodentia</taxon>
        <taxon>Myomorpha</taxon>
        <taxon>Muroidea</taxon>
        <taxon>Cricetidae</taxon>
        <taxon>Arvicolinae</taxon>
        <taxon>Myodes</taxon>
    </lineage>
</organism>
<dbReference type="EMBL" id="JBBHLL010000054">
    <property type="protein sequence ID" value="KAK7823192.1"/>
    <property type="molecule type" value="Genomic_DNA"/>
</dbReference>
<feature type="region of interest" description="Disordered" evidence="1">
    <location>
        <begin position="1"/>
        <end position="90"/>
    </location>
</feature>
<feature type="compositionally biased region" description="Acidic residues" evidence="1">
    <location>
        <begin position="9"/>
        <end position="55"/>
    </location>
</feature>
<proteinExistence type="predicted"/>
<name>A0AAW0J9K8_MYOGA</name>
<dbReference type="Proteomes" id="UP001488838">
    <property type="component" value="Unassembled WGS sequence"/>
</dbReference>
<evidence type="ECO:0000313" key="2">
    <source>
        <dbReference type="EMBL" id="KAK7823192.1"/>
    </source>
</evidence>
<evidence type="ECO:0000313" key="3">
    <source>
        <dbReference type="Proteomes" id="UP001488838"/>
    </source>
</evidence>
<gene>
    <name evidence="2" type="ORF">U0070_027399</name>
</gene>
<reference evidence="2 3" key="1">
    <citation type="journal article" date="2023" name="bioRxiv">
        <title>Conserved and derived expression patterns and positive selection on dental genes reveal complex evolutionary context of ever-growing rodent molars.</title>
        <authorList>
            <person name="Calamari Z.T."/>
            <person name="Song A."/>
            <person name="Cohen E."/>
            <person name="Akter M."/>
            <person name="Roy R.D."/>
            <person name="Hallikas O."/>
            <person name="Christensen M.M."/>
            <person name="Li P."/>
            <person name="Marangoni P."/>
            <person name="Jernvall J."/>
            <person name="Klein O.D."/>
        </authorList>
    </citation>
    <scope>NUCLEOTIDE SEQUENCE [LARGE SCALE GENOMIC DNA]</scope>
    <source>
        <strain evidence="2">V071</strain>
    </source>
</reference>